<dbReference type="RefSeq" id="WP_070147375.1">
    <property type="nucleotide sequence ID" value="NZ_AP023269.1"/>
</dbReference>
<sequence length="99" mass="10645">MRTTRQITVAAFPHAEGAVIAALRAIVWTVNSVLRTLNNRRAALKLADLDDYLLHDVGLTRVELEAELSKSGPLGDPSAKLAGLARARTRKQVSTLSVG</sequence>
<reference evidence="2 3" key="1">
    <citation type="submission" date="2019-12" db="EMBL/GenBank/DDBJ databases">
        <title>Whole-genome sequencing of Allorhizobium vitis.</title>
        <authorList>
            <person name="Gan H.M."/>
            <person name="Szegedi E."/>
            <person name="Burr T."/>
            <person name="Savka M.A."/>
        </authorList>
    </citation>
    <scope>NUCLEOTIDE SEQUENCE [LARGE SCALE GENOMIC DNA]</scope>
    <source>
        <strain evidence="2 3">CG415</strain>
    </source>
</reference>
<protein>
    <submittedName>
        <fullName evidence="2">DUF1127 domain-containing protein</fullName>
    </submittedName>
</protein>
<dbReference type="AlphaFoldDB" id="A0A1S2DPD6"/>
<evidence type="ECO:0000313" key="2">
    <source>
        <dbReference type="EMBL" id="MVA55171.1"/>
    </source>
</evidence>
<evidence type="ECO:0000259" key="1">
    <source>
        <dbReference type="Pfam" id="PF06568"/>
    </source>
</evidence>
<dbReference type="Pfam" id="PF06568">
    <property type="entry name" value="YjiS-like"/>
    <property type="match status" value="1"/>
</dbReference>
<accession>A0A1S2DPD6</accession>
<dbReference type="InterPro" id="IPR009506">
    <property type="entry name" value="YjiS-like"/>
</dbReference>
<dbReference type="Proteomes" id="UP000440716">
    <property type="component" value="Unassembled WGS sequence"/>
</dbReference>
<gene>
    <name evidence="2" type="ORF">GOZ88_03475</name>
</gene>
<dbReference type="EMBL" id="WPHU01000001">
    <property type="protein sequence ID" value="MVA55171.1"/>
    <property type="molecule type" value="Genomic_DNA"/>
</dbReference>
<proteinExistence type="predicted"/>
<feature type="domain" description="YjiS-like" evidence="1">
    <location>
        <begin position="39"/>
        <end position="64"/>
    </location>
</feature>
<organism evidence="2 3">
    <name type="scientific">Agrobacterium vitis</name>
    <name type="common">Rhizobium vitis</name>
    <dbReference type="NCBI Taxonomy" id="373"/>
    <lineage>
        <taxon>Bacteria</taxon>
        <taxon>Pseudomonadati</taxon>
        <taxon>Pseudomonadota</taxon>
        <taxon>Alphaproteobacteria</taxon>
        <taxon>Hyphomicrobiales</taxon>
        <taxon>Rhizobiaceae</taxon>
        <taxon>Rhizobium/Agrobacterium group</taxon>
        <taxon>Agrobacterium</taxon>
    </lineage>
</organism>
<evidence type="ECO:0000313" key="3">
    <source>
        <dbReference type="Proteomes" id="UP000440716"/>
    </source>
</evidence>
<name>A0A1S2DPD6_AGRVI</name>
<comment type="caution">
    <text evidence="2">The sequence shown here is derived from an EMBL/GenBank/DDBJ whole genome shotgun (WGS) entry which is preliminary data.</text>
</comment>